<dbReference type="InterPro" id="IPR051010">
    <property type="entry name" value="BCAA_transport"/>
</dbReference>
<evidence type="ECO:0000256" key="2">
    <source>
        <dbReference type="ARBA" id="ARBA00022729"/>
    </source>
</evidence>
<dbReference type="PANTHER" id="PTHR30483">
    <property type="entry name" value="LEUCINE-SPECIFIC-BINDING PROTEIN"/>
    <property type="match status" value="1"/>
</dbReference>
<name>A0A537LWR1_9BACT</name>
<comment type="caution">
    <text evidence="4">The sequence shown here is derived from an EMBL/GenBank/DDBJ whole genome shotgun (WGS) entry which is preliminary data.</text>
</comment>
<feature type="domain" description="Leucine-binding protein" evidence="3">
    <location>
        <begin position="9"/>
        <end position="333"/>
    </location>
</feature>
<dbReference type="SUPFAM" id="SSF53822">
    <property type="entry name" value="Periplasmic binding protein-like I"/>
    <property type="match status" value="1"/>
</dbReference>
<gene>
    <name evidence="4" type="ORF">E6H02_06270</name>
</gene>
<dbReference type="Pfam" id="PF13458">
    <property type="entry name" value="Peripla_BP_6"/>
    <property type="match status" value="1"/>
</dbReference>
<dbReference type="InterPro" id="IPR028082">
    <property type="entry name" value="Peripla_BP_I"/>
</dbReference>
<evidence type="ECO:0000313" key="5">
    <source>
        <dbReference type="Proteomes" id="UP000320393"/>
    </source>
</evidence>
<dbReference type="CDD" id="cd06268">
    <property type="entry name" value="PBP1_ABC_transporter_LIVBP-like"/>
    <property type="match status" value="1"/>
</dbReference>
<dbReference type="AlphaFoldDB" id="A0A537LWR1"/>
<dbReference type="InterPro" id="IPR028081">
    <property type="entry name" value="Leu-bd"/>
</dbReference>
<dbReference type="EMBL" id="VBAM01000197">
    <property type="protein sequence ID" value="TMJ12087.1"/>
    <property type="molecule type" value="Genomic_DNA"/>
</dbReference>
<dbReference type="Gene3D" id="3.40.50.2300">
    <property type="match status" value="2"/>
</dbReference>
<evidence type="ECO:0000313" key="4">
    <source>
        <dbReference type="EMBL" id="TMJ12087.1"/>
    </source>
</evidence>
<protein>
    <recommendedName>
        <fullName evidence="3">Leucine-binding protein domain-containing protein</fullName>
    </recommendedName>
</protein>
<evidence type="ECO:0000256" key="1">
    <source>
        <dbReference type="ARBA" id="ARBA00010062"/>
    </source>
</evidence>
<keyword evidence="2" id="KW-0732">Signal</keyword>
<accession>A0A537LWR1</accession>
<dbReference type="PANTHER" id="PTHR30483:SF6">
    <property type="entry name" value="PERIPLASMIC BINDING PROTEIN OF ABC TRANSPORTER FOR NATURAL AMINO ACIDS"/>
    <property type="match status" value="1"/>
</dbReference>
<sequence>MSYTARLVGRRLELVEAAARTPGEAAQQAQALVGRDADVLLGAFDAGTALALSRFAAQHAILFFNVGAPDDRLRNEDCARYTFHVEASDAMYLDAVADWFIRGLAFLVDENAPQGVRIIRRAPARTWFLITEDAPLYRVRRDRLRAALEQRHWGGRIVGDLAVTGRRGFAQAEGAIARVRPDLVFLLLSPARQLQFYSQYERGRLSVEVTGFPDPVTQTRTFFAALLRAAPQKARGGIRMVSWEPTFASIGGPQLAQRFFARWRHPLDGPAWTSWLAVKIVWDAFIHAGSDPLALLRYLEGGGALFEGYQGIGMTFRPWDHQLRHPLMASRLAKPGGDESALAEMVGQFPNVLAPGRDPTRVLD</sequence>
<evidence type="ECO:0000259" key="3">
    <source>
        <dbReference type="Pfam" id="PF13458"/>
    </source>
</evidence>
<dbReference type="Proteomes" id="UP000320393">
    <property type="component" value="Unassembled WGS sequence"/>
</dbReference>
<proteinExistence type="inferred from homology"/>
<reference evidence="4 5" key="1">
    <citation type="journal article" date="2019" name="Nat. Microbiol.">
        <title>Mediterranean grassland soil C-N compound turnover is dependent on rainfall and depth, and is mediated by genomically divergent microorganisms.</title>
        <authorList>
            <person name="Diamond S."/>
            <person name="Andeer P.F."/>
            <person name="Li Z."/>
            <person name="Crits-Christoph A."/>
            <person name="Burstein D."/>
            <person name="Anantharaman K."/>
            <person name="Lane K.R."/>
            <person name="Thomas B.C."/>
            <person name="Pan C."/>
            <person name="Northen T.R."/>
            <person name="Banfield J.F."/>
        </authorList>
    </citation>
    <scope>NUCLEOTIDE SEQUENCE [LARGE SCALE GENOMIC DNA]</scope>
    <source>
        <strain evidence="4">NP_5</strain>
    </source>
</reference>
<organism evidence="4 5">
    <name type="scientific">Candidatus Segetimicrobium genomatis</name>
    <dbReference type="NCBI Taxonomy" id="2569760"/>
    <lineage>
        <taxon>Bacteria</taxon>
        <taxon>Bacillati</taxon>
        <taxon>Candidatus Sysuimicrobiota</taxon>
        <taxon>Candidatus Sysuimicrobiia</taxon>
        <taxon>Candidatus Sysuimicrobiales</taxon>
        <taxon>Candidatus Segetimicrobiaceae</taxon>
        <taxon>Candidatus Segetimicrobium</taxon>
    </lineage>
</organism>
<comment type="similarity">
    <text evidence="1">Belongs to the leucine-binding protein family.</text>
</comment>